<name>A0AAW0H5A0_MYOGA</name>
<dbReference type="EMBL" id="JBBHLL010001101">
    <property type="protein sequence ID" value="KAK7796611.1"/>
    <property type="molecule type" value="Genomic_DNA"/>
</dbReference>
<comment type="caution">
    <text evidence="1">The sequence shown here is derived from an EMBL/GenBank/DDBJ whole genome shotgun (WGS) entry which is preliminary data.</text>
</comment>
<proteinExistence type="predicted"/>
<sequence>MEFNFPPFRVQQRSIPKFESCTVFPGMVAVLAGQGETLPQSPVSCGCSSGSLRKASWGGTAGAALACWKVFGSSCLSLLFSFCWQDVVVAVCHLPNSTSHPVGRPCKGTWEVTANLHVPGSWYFQACLFFLIPFSIC</sequence>
<evidence type="ECO:0000313" key="1">
    <source>
        <dbReference type="EMBL" id="KAK7796611.1"/>
    </source>
</evidence>
<keyword evidence="2" id="KW-1185">Reference proteome</keyword>
<accession>A0AAW0H5A0</accession>
<protein>
    <submittedName>
        <fullName evidence="1">Uncharacterized protein</fullName>
    </submittedName>
</protein>
<organism evidence="1 2">
    <name type="scientific">Myodes glareolus</name>
    <name type="common">Bank vole</name>
    <name type="synonym">Clethrionomys glareolus</name>
    <dbReference type="NCBI Taxonomy" id="447135"/>
    <lineage>
        <taxon>Eukaryota</taxon>
        <taxon>Metazoa</taxon>
        <taxon>Chordata</taxon>
        <taxon>Craniata</taxon>
        <taxon>Vertebrata</taxon>
        <taxon>Euteleostomi</taxon>
        <taxon>Mammalia</taxon>
        <taxon>Eutheria</taxon>
        <taxon>Euarchontoglires</taxon>
        <taxon>Glires</taxon>
        <taxon>Rodentia</taxon>
        <taxon>Myomorpha</taxon>
        <taxon>Muroidea</taxon>
        <taxon>Cricetidae</taxon>
        <taxon>Arvicolinae</taxon>
        <taxon>Myodes</taxon>
    </lineage>
</organism>
<gene>
    <name evidence="1" type="ORF">U0070_013389</name>
</gene>
<reference evidence="1 2" key="1">
    <citation type="journal article" date="2023" name="bioRxiv">
        <title>Conserved and derived expression patterns and positive selection on dental genes reveal complex evolutionary context of ever-growing rodent molars.</title>
        <authorList>
            <person name="Calamari Z.T."/>
            <person name="Song A."/>
            <person name="Cohen E."/>
            <person name="Akter M."/>
            <person name="Roy R.D."/>
            <person name="Hallikas O."/>
            <person name="Christensen M.M."/>
            <person name="Li P."/>
            <person name="Marangoni P."/>
            <person name="Jernvall J."/>
            <person name="Klein O.D."/>
        </authorList>
    </citation>
    <scope>NUCLEOTIDE SEQUENCE [LARGE SCALE GENOMIC DNA]</scope>
    <source>
        <strain evidence="1">V071</strain>
    </source>
</reference>
<dbReference type="Proteomes" id="UP001488838">
    <property type="component" value="Unassembled WGS sequence"/>
</dbReference>
<evidence type="ECO:0000313" key="2">
    <source>
        <dbReference type="Proteomes" id="UP001488838"/>
    </source>
</evidence>
<dbReference type="AlphaFoldDB" id="A0AAW0H5A0"/>